<feature type="region of interest" description="Disordered" evidence="1">
    <location>
        <begin position="569"/>
        <end position="608"/>
    </location>
</feature>
<evidence type="ECO:0000256" key="1">
    <source>
        <dbReference type="SAM" id="MobiDB-lite"/>
    </source>
</evidence>
<dbReference type="InterPro" id="IPR045882">
    <property type="entry name" value="GPT1/2"/>
</dbReference>
<evidence type="ECO:0000313" key="3">
    <source>
        <dbReference type="Proteomes" id="UP000631114"/>
    </source>
</evidence>
<reference evidence="2 3" key="1">
    <citation type="submission" date="2020-10" db="EMBL/GenBank/DDBJ databases">
        <title>The Coptis chinensis genome and diversification of protoberbering-type alkaloids.</title>
        <authorList>
            <person name="Wang B."/>
            <person name="Shu S."/>
            <person name="Song C."/>
            <person name="Liu Y."/>
        </authorList>
    </citation>
    <scope>NUCLEOTIDE SEQUENCE [LARGE SCALE GENOMIC DNA]</scope>
    <source>
        <strain evidence="2">HL-2020</strain>
        <tissue evidence="2">Leaf</tissue>
    </source>
</reference>
<gene>
    <name evidence="2" type="ORF">IFM89_022657</name>
</gene>
<name>A0A835LN51_9MAGN</name>
<keyword evidence="3" id="KW-1185">Reference proteome</keyword>
<feature type="region of interest" description="Disordered" evidence="1">
    <location>
        <begin position="879"/>
        <end position="905"/>
    </location>
</feature>
<dbReference type="AlphaFoldDB" id="A0A835LN51"/>
<feature type="compositionally biased region" description="Basic and acidic residues" evidence="1">
    <location>
        <begin position="77"/>
        <end position="87"/>
    </location>
</feature>
<dbReference type="GO" id="GO:0008017">
    <property type="term" value="F:microtubule binding"/>
    <property type="evidence" value="ECO:0007669"/>
    <property type="project" value="InterPro"/>
</dbReference>
<comment type="caution">
    <text evidence="2">The sequence shown here is derived from an EMBL/GenBank/DDBJ whole genome shotgun (WGS) entry which is preliminary data.</text>
</comment>
<feature type="region of interest" description="Disordered" evidence="1">
    <location>
        <begin position="73"/>
        <end position="179"/>
    </location>
</feature>
<dbReference type="PANTHER" id="PTHR33737">
    <property type="entry name" value="OS05G0121800 PROTEIN"/>
    <property type="match status" value="1"/>
</dbReference>
<feature type="compositionally biased region" description="Polar residues" evidence="1">
    <location>
        <begin position="169"/>
        <end position="179"/>
    </location>
</feature>
<feature type="compositionally biased region" description="Polar residues" evidence="1">
    <location>
        <begin position="128"/>
        <end position="138"/>
    </location>
</feature>
<dbReference type="Proteomes" id="UP000631114">
    <property type="component" value="Unassembled WGS sequence"/>
</dbReference>
<protein>
    <submittedName>
        <fullName evidence="2">Uncharacterized protein</fullName>
    </submittedName>
</protein>
<dbReference type="OrthoDB" id="1931260at2759"/>
<sequence length="923" mass="101275">MRMMESQLSLVDIQEEDSCCTEKLLSSGGPRRKKRGCYNLRKSMAWNNAFLTEQGVLNPQELSRIVGLSGISEEEEATKPEDLEGKLFRNSPKHVKKTENAPSKRLPSFNLTSAPTKDVKIPKYSASKPEQSSVSTTIPKVAAPGAKHPSRSLNRPAGKLEKNGVPRGSSGTSKATTSCVASMTRSSVQSSGENMEKSLSVRKFSTKLHPPQASKAITGLKVNLNIVPSVEKDTPTFDASTSKVIAPLPQNAHYCGGQFSNALFQPTKPSGFMPCLLNSLSFILLYLMPHENFNSLTTFMPIILKPLSSTPLTIKSPRNTETCTLHEVSTPSLKKFRGSHHTGDMKSVHELCGAVTVNEGDLKAMKCLIPSMLPKETSAATANSHSSLKSSLEDTLIEVEVLNFDCQSNILQQLHSVDGNVSEQCDRQAAVSNPAYHEDECIPYEENRRLQDNANKFLAQSGSSLQLQVHNPSRNSIISGPENIGSEGSALEIVEASPCVNSEILIYGVDGANNSIVHQHGEEAQELSNGDIFIDIDNRKAVGACVVVCHEVNSQSEQIIPDEVEKVQHRESSISEENSGMLVEQNRTPKESTEGNDIENSRGNGSDSHIFVKETETAVVSDSNISGSELECKLDNAVLITSCEKLQKDESSDNFIDLPPEDEEKCGTNELEISEVPLLIDSEIQSYGVFGADSFIEHKKGGELQRSLKSNAVVDDIDDTKSVNKCFEMCNEVNIQSREPEELREPILDEVKNHHEENYIPQNNICGLVEQENTFENSLEDNDLVNSRGKELKNIISSKHTETTDLFQSKVSNGEQRCELVDVEFPERDEAAVVPLKGISLEDSKHDTLTLKPKLNAAPFSDEWLAALEEVGEEILTKKTGAVQNSPPDKSLPEPGPWSPVKRKNIQQIGPYDCTKYTNLPPP</sequence>
<evidence type="ECO:0000313" key="2">
    <source>
        <dbReference type="EMBL" id="KAF9593396.1"/>
    </source>
</evidence>
<dbReference type="EMBL" id="JADFTS010000008">
    <property type="protein sequence ID" value="KAF9593396.1"/>
    <property type="molecule type" value="Genomic_DNA"/>
</dbReference>
<proteinExistence type="predicted"/>
<dbReference type="PANTHER" id="PTHR33737:SF19">
    <property type="entry name" value="BNAA10G12980D PROTEIN"/>
    <property type="match status" value="1"/>
</dbReference>
<accession>A0A835LN51</accession>
<organism evidence="2 3">
    <name type="scientific">Coptis chinensis</name>
    <dbReference type="NCBI Taxonomy" id="261450"/>
    <lineage>
        <taxon>Eukaryota</taxon>
        <taxon>Viridiplantae</taxon>
        <taxon>Streptophyta</taxon>
        <taxon>Embryophyta</taxon>
        <taxon>Tracheophyta</taxon>
        <taxon>Spermatophyta</taxon>
        <taxon>Magnoliopsida</taxon>
        <taxon>Ranunculales</taxon>
        <taxon>Ranunculaceae</taxon>
        <taxon>Coptidoideae</taxon>
        <taxon>Coptis</taxon>
    </lineage>
</organism>